<evidence type="ECO:0000256" key="2">
    <source>
        <dbReference type="SAM" id="Phobius"/>
    </source>
</evidence>
<comment type="caution">
    <text evidence="4">The sequence shown here is derived from an EMBL/GenBank/DDBJ whole genome shotgun (WGS) entry which is preliminary data.</text>
</comment>
<feature type="transmembrane region" description="Helical" evidence="2">
    <location>
        <begin position="36"/>
        <end position="58"/>
    </location>
</feature>
<feature type="transmembrane region" description="Helical" evidence="2">
    <location>
        <begin position="96"/>
        <end position="115"/>
    </location>
</feature>
<feature type="compositionally biased region" description="Low complexity" evidence="1">
    <location>
        <begin position="372"/>
        <end position="384"/>
    </location>
</feature>
<dbReference type="RefSeq" id="WP_111171506.1">
    <property type="nucleotide sequence ID" value="NZ_POUA01000451.1"/>
</dbReference>
<keyword evidence="5" id="KW-1185">Reference proteome</keyword>
<dbReference type="PROSITE" id="PS51725">
    <property type="entry name" value="ABM"/>
    <property type="match status" value="1"/>
</dbReference>
<proteinExistence type="predicted"/>
<dbReference type="Gene3D" id="3.30.70.100">
    <property type="match status" value="1"/>
</dbReference>
<name>A0A2W2F885_9ACTN</name>
<feature type="compositionally biased region" description="Gly residues" evidence="1">
    <location>
        <begin position="385"/>
        <end position="394"/>
    </location>
</feature>
<keyword evidence="2" id="KW-1133">Transmembrane helix</keyword>
<feature type="transmembrane region" description="Helical" evidence="2">
    <location>
        <begin position="70"/>
        <end position="89"/>
    </location>
</feature>
<dbReference type="SUPFAM" id="SSF54909">
    <property type="entry name" value="Dimeric alpha+beta barrel"/>
    <property type="match status" value="1"/>
</dbReference>
<evidence type="ECO:0000256" key="1">
    <source>
        <dbReference type="SAM" id="MobiDB-lite"/>
    </source>
</evidence>
<keyword evidence="2" id="KW-0812">Transmembrane</keyword>
<dbReference type="EMBL" id="POUA01000451">
    <property type="protein sequence ID" value="PZG25739.1"/>
    <property type="molecule type" value="Genomic_DNA"/>
</dbReference>
<feature type="compositionally biased region" description="Low complexity" evidence="1">
    <location>
        <begin position="308"/>
        <end position="325"/>
    </location>
</feature>
<evidence type="ECO:0000313" key="4">
    <source>
        <dbReference type="EMBL" id="PZG25739.1"/>
    </source>
</evidence>
<feature type="transmembrane region" description="Helical" evidence="2">
    <location>
        <begin position="175"/>
        <end position="193"/>
    </location>
</feature>
<dbReference type="Pfam" id="PF03992">
    <property type="entry name" value="ABM"/>
    <property type="match status" value="1"/>
</dbReference>
<evidence type="ECO:0000313" key="5">
    <source>
        <dbReference type="Proteomes" id="UP000248544"/>
    </source>
</evidence>
<feature type="region of interest" description="Disordered" evidence="1">
    <location>
        <begin position="355"/>
        <end position="459"/>
    </location>
</feature>
<keyword evidence="2" id="KW-0472">Membrane</keyword>
<feature type="region of interest" description="Disordered" evidence="1">
    <location>
        <begin position="225"/>
        <end position="331"/>
    </location>
</feature>
<dbReference type="AlphaFoldDB" id="A0A2W2F885"/>
<dbReference type="Proteomes" id="UP000248544">
    <property type="component" value="Unassembled WGS sequence"/>
</dbReference>
<feature type="compositionally biased region" description="Basic and acidic residues" evidence="1">
    <location>
        <begin position="296"/>
        <end position="307"/>
    </location>
</feature>
<accession>A0A2W2F885</accession>
<protein>
    <recommendedName>
        <fullName evidence="3">ABM domain-containing protein</fullName>
    </recommendedName>
</protein>
<dbReference type="InterPro" id="IPR007138">
    <property type="entry name" value="ABM_dom"/>
</dbReference>
<sequence>MENVVAVIGFAGALLAAIATGALIRRLRDEPVGWLGAWTASTVALCLALGVVAAGHLLGFGATTFRLYQITGSLVAPLWLAIGAVQLLARKTPPKFAAWLLGGALTFVSIVIMVVDPVNNGGSFSESLPVGSTHWSLFPASLLAAAHAATVAIMVGAMIVAGLRWRDGDEYDMDNLHAVLVIGPVGIALVGVLRFSSLGLFTTVILTVGAAATWYALIRPLAPYDDEEDEEEDGYEEDTAAVKRPEQGRRRAVAEQGAQARDQVRETIREPAREPIHEPIREPARSRTDQAFAEQGRMEERGRREGHGFAAEGGVPESGQPQPQQGRRRSGLGDLVAEYRAGEQDVDYAARMRADEGGSPFADPSYGDASYGEAPPFEEPPANGFFGGPAGGATGDFESPRGGRGRRGTETGAHARMAGGRGGRRARRAEQQEYSMPGTGVVYPETSGHGPNTGGGGGGRPSPSIYGLLTVFTLIDGSGDAFDHLAEATVDGVRQNEPDTLVYSCHAVKSAPLQRIVYELYRDDVAFAEHQRQPHVQRFVTERQSLVLATNVIELTVNAAKVVPLPTAFI</sequence>
<feature type="compositionally biased region" description="Basic and acidic residues" evidence="1">
    <location>
        <begin position="240"/>
        <end position="253"/>
    </location>
</feature>
<gene>
    <name evidence="4" type="ORF">C1I98_34390</name>
</gene>
<feature type="compositionally biased region" description="Basic and acidic residues" evidence="1">
    <location>
        <begin position="262"/>
        <end position="288"/>
    </location>
</feature>
<dbReference type="InterPro" id="IPR011008">
    <property type="entry name" value="Dimeric_a/b-barrel"/>
</dbReference>
<organism evidence="4 5">
    <name type="scientific">Spongiactinospora gelatinilytica</name>
    <dbReference type="NCBI Taxonomy" id="2666298"/>
    <lineage>
        <taxon>Bacteria</taxon>
        <taxon>Bacillati</taxon>
        <taxon>Actinomycetota</taxon>
        <taxon>Actinomycetes</taxon>
        <taxon>Streptosporangiales</taxon>
        <taxon>Streptosporangiaceae</taxon>
        <taxon>Spongiactinospora</taxon>
    </lineage>
</organism>
<feature type="transmembrane region" description="Helical" evidence="2">
    <location>
        <begin position="135"/>
        <end position="163"/>
    </location>
</feature>
<evidence type="ECO:0000259" key="3">
    <source>
        <dbReference type="PROSITE" id="PS51725"/>
    </source>
</evidence>
<feature type="transmembrane region" description="Helical" evidence="2">
    <location>
        <begin position="6"/>
        <end position="24"/>
    </location>
</feature>
<feature type="domain" description="ABM" evidence="3">
    <location>
        <begin position="466"/>
        <end position="557"/>
    </location>
</feature>
<reference evidence="4 5" key="1">
    <citation type="submission" date="2018-01" db="EMBL/GenBank/DDBJ databases">
        <title>Draft genome sequence of Sphaerisporangium sp. 7K107.</title>
        <authorList>
            <person name="Sahin N."/>
            <person name="Saygin H."/>
            <person name="Ay H."/>
        </authorList>
    </citation>
    <scope>NUCLEOTIDE SEQUENCE [LARGE SCALE GENOMIC DNA]</scope>
    <source>
        <strain evidence="4 5">7K107</strain>
    </source>
</reference>
<feature type="compositionally biased region" description="Acidic residues" evidence="1">
    <location>
        <begin position="225"/>
        <end position="239"/>
    </location>
</feature>